<evidence type="ECO:0000256" key="1">
    <source>
        <dbReference type="SAM" id="Phobius"/>
    </source>
</evidence>
<dbReference type="InParanoid" id="T0QQ26"/>
<feature type="transmembrane region" description="Helical" evidence="1">
    <location>
        <begin position="1494"/>
        <end position="1513"/>
    </location>
</feature>
<keyword evidence="3" id="KW-1185">Reference proteome</keyword>
<dbReference type="VEuPathDB" id="FungiDB:SDRG_05686"/>
<feature type="transmembrane region" description="Helical" evidence="1">
    <location>
        <begin position="1662"/>
        <end position="1680"/>
    </location>
</feature>
<feature type="transmembrane region" description="Helical" evidence="1">
    <location>
        <begin position="601"/>
        <end position="625"/>
    </location>
</feature>
<evidence type="ECO:0000313" key="3">
    <source>
        <dbReference type="Proteomes" id="UP000030762"/>
    </source>
</evidence>
<feature type="transmembrane region" description="Helical" evidence="1">
    <location>
        <begin position="719"/>
        <end position="737"/>
    </location>
</feature>
<keyword evidence="1" id="KW-1133">Transmembrane helix</keyword>
<gene>
    <name evidence="2" type="ORF">SDRG_05686</name>
</gene>
<organism evidence="2 3">
    <name type="scientific">Saprolegnia diclina (strain VS20)</name>
    <dbReference type="NCBI Taxonomy" id="1156394"/>
    <lineage>
        <taxon>Eukaryota</taxon>
        <taxon>Sar</taxon>
        <taxon>Stramenopiles</taxon>
        <taxon>Oomycota</taxon>
        <taxon>Saprolegniomycetes</taxon>
        <taxon>Saprolegniales</taxon>
        <taxon>Saprolegniaceae</taxon>
        <taxon>Saprolegnia</taxon>
    </lineage>
</organism>
<feature type="transmembrane region" description="Helical" evidence="1">
    <location>
        <begin position="1604"/>
        <end position="1625"/>
    </location>
</feature>
<accession>T0QQ26</accession>
<keyword evidence="1" id="KW-0812">Transmembrane</keyword>
<protein>
    <submittedName>
        <fullName evidence="2">Uncharacterized protein</fullName>
    </submittedName>
</protein>
<feature type="transmembrane region" description="Helical" evidence="1">
    <location>
        <begin position="32"/>
        <end position="57"/>
    </location>
</feature>
<evidence type="ECO:0000313" key="2">
    <source>
        <dbReference type="EMBL" id="EQC36856.1"/>
    </source>
</evidence>
<dbReference type="GeneID" id="19946413"/>
<dbReference type="Proteomes" id="UP000030762">
    <property type="component" value="Unassembled WGS sequence"/>
</dbReference>
<reference evidence="2 3" key="1">
    <citation type="submission" date="2012-04" db="EMBL/GenBank/DDBJ databases">
        <title>The Genome Sequence of Saprolegnia declina VS20.</title>
        <authorList>
            <consortium name="The Broad Institute Genome Sequencing Platform"/>
            <person name="Russ C."/>
            <person name="Nusbaum C."/>
            <person name="Tyler B."/>
            <person name="van West P."/>
            <person name="Dieguez-Uribeondo J."/>
            <person name="de Bruijn I."/>
            <person name="Tripathy S."/>
            <person name="Jiang R."/>
            <person name="Young S.K."/>
            <person name="Zeng Q."/>
            <person name="Gargeya S."/>
            <person name="Fitzgerald M."/>
            <person name="Haas B."/>
            <person name="Abouelleil A."/>
            <person name="Alvarado L."/>
            <person name="Arachchi H.M."/>
            <person name="Berlin A."/>
            <person name="Chapman S.B."/>
            <person name="Goldberg J."/>
            <person name="Griggs A."/>
            <person name="Gujja S."/>
            <person name="Hansen M."/>
            <person name="Howarth C."/>
            <person name="Imamovic A."/>
            <person name="Larimer J."/>
            <person name="McCowen C."/>
            <person name="Montmayeur A."/>
            <person name="Murphy C."/>
            <person name="Neiman D."/>
            <person name="Pearson M."/>
            <person name="Priest M."/>
            <person name="Roberts A."/>
            <person name="Saif S."/>
            <person name="Shea T."/>
            <person name="Sisk P."/>
            <person name="Sykes S."/>
            <person name="Wortman J."/>
            <person name="Nusbaum C."/>
            <person name="Birren B."/>
        </authorList>
    </citation>
    <scope>NUCLEOTIDE SEQUENCE [LARGE SCALE GENOMIC DNA]</scope>
    <source>
        <strain evidence="2 3">VS20</strain>
    </source>
</reference>
<keyword evidence="1" id="KW-0472">Membrane</keyword>
<feature type="transmembrane region" description="Helical" evidence="1">
    <location>
        <begin position="934"/>
        <end position="953"/>
    </location>
</feature>
<dbReference type="EMBL" id="JH767146">
    <property type="protein sequence ID" value="EQC36856.1"/>
    <property type="molecule type" value="Genomic_DNA"/>
</dbReference>
<dbReference type="RefSeq" id="XP_008609637.1">
    <property type="nucleotide sequence ID" value="XM_008611415.1"/>
</dbReference>
<sequence length="1767" mass="192149">MSRVAPGIHVVRAANAPVARDRSDDYGRADAVAGLSYLVLSLACGVWYLVLLAPYFANDLWWAAFDAPVHQAYLVDVANTLLATTHGSSALDLQAPRAMVHKVYAGDASTDVWPSYARHVLLNELTSIEYAVPQLRQLSASWSMRIAVQHCWVDFEQKFQVAHTTRRQQRCATHFSSDGGVYFESILRNTRWTEFLGVWGGENGPFTLAIQRPLLESARGRSFLDSVQVARESKSVDDEIAYWRQFGLDRFQVQWQNHGQPGVAESVVLTNALQMQQVVSIKNVPRATGPWTSSCLFWLPLNDLWTGQSLNRSMVRGTATYFGTSLSSAQPAVDLEVVSGYGDSRGHFENQSALFRSHIGPFLSVDSFYVPVPRALQDAYDAFQSALYRQLLSTPGALARSTALETTSVGLRPPQFANTSMYYGGSPLCFNNAGTSFPQEAFDFVDDCSSSIEMTASWSPDGAFFALAMATPASIAGACAAAVPSGLCSARLQAALSLLQELSVSSDDLRAKANAVAQALNVSLMQYVARVDGSWTLASQPLHDPSFAYFGWLLLSEWAMGVREVVSFQGDVGTLTLVSSASTAQAMPTGTQPLETATKGVFYLVVATSVGLGAIGLLTIAYVLVGRLHFQGRHLFSFNRIVGAVWVGRPLLFLRGVTAILLLSSASVDLLEAHGYTRLVTKARPLVQTLVIAGEATWLSYVLHELLSIVVPPHVTKGYSPIATFITWFAILLLDVASPVGVSMTLDRHCVGTDINYAVRCTSGVIANGNLMRVGTLLALVLCTSVGSLLVHWWRTPTSQHDDCASLLLPGIANTFLSTRTSHDETLVDDVACVLSGLLPLHLARAVLWRRSASSPTIDLFDYKLWVRVPVLRSVSLVNAKVLCRPTLTLPSSPVAINVGPSVPVSVSPDQRRLIRRASASLLALTKHVRLLHLWRILGFVYMLMAIASSVSYLEVSQINLGNDLFWATFNTTGAHVFIANWLHEQLLLGKTSLIKVALDGPSVSAMASYLQRDVLSRLPAAIQGLRVSDPCAAPWIFTPYCYVDLNQTALLDNGALFLETVLRNVEFAAFSSCWGVAFEIAVASELKRSVAGRAWLTTLASQARPSIADEAHHWSQFGIRHFTVQWQNYKRIGLNNMYAITNAYGVSYPLTLQAQSGVYRLSSQTSFKMYWSLANDFVAVASNTTLVGGLSLLRSSARFAFANTTPAAMLQQNGTLLSPISAGFALVTHILGPFGSIDMVYVPVPRRLREIVGALVDRTRVSLANDLDAQAAYRRITPLDASFPVPTAWRVENVFTLGGSPLCPEINIAYRVSQGLFGLPSSTAICHAAMGVAGPITPTRQQLIVAALLASSPVDTSAACQGDINFVSQCEAYLGQVTSYIDAYDLAGSPTDTALAAAEVAPLQIEFFAYTKVNVTDDLSVRRTLVLNATDPDFTFFAWMYLYDWVLGRRDVVTFVGDVGFMTLLFDLEPPLSQPPDASQVTANVAQYLRAGIVYVTCVVLAVAAVACLYIVRSQFQFEGLNMLELGRVGAVTWVGRPLLLLRSTTALCVLSTATLELRFSGVLSAFSNVPTPWYATLLAANEVTWLVAVVNDLSLVLTQAYTPYYVTPNGLLVSALVALLSFLQPVRATLDMDLRCDIVDLDLDVACTTGIITIGRLDRFVLLISLVIAVNGLCYLVTRRLVQTPTAPVASLFLSAGARFLFAQPRQHDGIYFLDPASAALNGILTWHTHDQILALDVKLWRTFVIAAPHRSRPDALAAAWPLLA</sequence>
<feature type="transmembrane region" description="Helical" evidence="1">
    <location>
        <begin position="1573"/>
        <end position="1592"/>
    </location>
</feature>
<feature type="transmembrane region" description="Helical" evidence="1">
    <location>
        <begin position="1541"/>
        <end position="1561"/>
    </location>
</feature>
<feature type="transmembrane region" description="Helical" evidence="1">
    <location>
        <begin position="646"/>
        <end position="666"/>
    </location>
</feature>
<name>T0QQ26_SAPDV</name>
<proteinExistence type="predicted"/>
<feature type="transmembrane region" description="Helical" evidence="1">
    <location>
        <begin position="686"/>
        <end position="707"/>
    </location>
</feature>
<feature type="transmembrane region" description="Helical" evidence="1">
    <location>
        <begin position="774"/>
        <end position="794"/>
    </location>
</feature>
<dbReference type="eggNOG" id="ENOG502SD6V">
    <property type="taxonomic scope" value="Eukaryota"/>
</dbReference>